<dbReference type="GO" id="GO:0008146">
    <property type="term" value="F:sulfotransferase activity"/>
    <property type="evidence" value="ECO:0007669"/>
    <property type="project" value="InterPro"/>
</dbReference>
<feature type="domain" description="Sulfotransferase" evidence="4">
    <location>
        <begin position="70"/>
        <end position="331"/>
    </location>
</feature>
<comment type="similarity">
    <text evidence="1 3">Belongs to the sulfotransferase 1 family.</text>
</comment>
<reference evidence="6" key="1">
    <citation type="submission" date="2025-08" db="UniProtKB">
        <authorList>
            <consortium name="RefSeq"/>
        </authorList>
    </citation>
    <scope>IDENTIFICATION</scope>
    <source>
        <tissue evidence="6">Leaf</tissue>
    </source>
</reference>
<dbReference type="PANTHER" id="PTHR11783">
    <property type="entry name" value="SULFOTRANSFERASE SULT"/>
    <property type="match status" value="1"/>
</dbReference>
<gene>
    <name evidence="6" type="primary">LOC115730464</name>
</gene>
<evidence type="ECO:0000259" key="4">
    <source>
        <dbReference type="Pfam" id="PF00685"/>
    </source>
</evidence>
<dbReference type="AlphaFoldDB" id="A0A8B8N3J4"/>
<keyword evidence="2 3" id="KW-0808">Transferase</keyword>
<accession>A0A8B8N3J4</accession>
<dbReference type="EC" id="2.8.2.-" evidence="3"/>
<dbReference type="Proteomes" id="UP000827889">
    <property type="component" value="Chromosome 8"/>
</dbReference>
<name>A0A8B8N3J4_9MYRT</name>
<dbReference type="InterPro" id="IPR027417">
    <property type="entry name" value="P-loop_NTPase"/>
</dbReference>
<keyword evidence="5" id="KW-1185">Reference proteome</keyword>
<dbReference type="RefSeq" id="XP_030516940.2">
    <property type="nucleotide sequence ID" value="XM_030661080.2"/>
</dbReference>
<evidence type="ECO:0000256" key="2">
    <source>
        <dbReference type="ARBA" id="ARBA00022679"/>
    </source>
</evidence>
<sequence>MAHQQLSLRFAVVSSEEDDREEAIDELIASLPISKSPIRPVHSLSQNFWCPILVLPNVIAFRWHFEAKEKDILLVSNPKSGTTRLKALVFSIVNRSGFDISNTSLLTSSPHDLVPFIELRECVSNLMPELDVPAEQRRLFSTHIPYPYLPESVRRSDRRIIYICRNPLDTVVSSWHFLLEMARSEDQPGWSLEEHFETFCRGEVLFGPFWDHITGYWKECLERPHKVLFLKYEDLKEDTIGQLKKVAEFVGLPFAEEEEEGGVIEEITKMCSLNTLKNLEVNRSGKLSPANTVVEKRSFFRKGEVGDWVDHLTPSMVDHLNSIMQEKMSPFGLQFKTC</sequence>
<evidence type="ECO:0000313" key="5">
    <source>
        <dbReference type="Proteomes" id="UP000827889"/>
    </source>
</evidence>
<dbReference type="Gene3D" id="3.40.50.300">
    <property type="entry name" value="P-loop containing nucleotide triphosphate hydrolases"/>
    <property type="match status" value="1"/>
</dbReference>
<evidence type="ECO:0000256" key="3">
    <source>
        <dbReference type="RuleBase" id="RU361155"/>
    </source>
</evidence>
<proteinExistence type="inferred from homology"/>
<dbReference type="KEGG" id="rarg:115730464"/>
<evidence type="ECO:0000256" key="1">
    <source>
        <dbReference type="ARBA" id="ARBA00005771"/>
    </source>
</evidence>
<dbReference type="SUPFAM" id="SSF52540">
    <property type="entry name" value="P-loop containing nucleoside triphosphate hydrolases"/>
    <property type="match status" value="1"/>
</dbReference>
<organism evidence="5 6">
    <name type="scientific">Rhodamnia argentea</name>
    <dbReference type="NCBI Taxonomy" id="178133"/>
    <lineage>
        <taxon>Eukaryota</taxon>
        <taxon>Viridiplantae</taxon>
        <taxon>Streptophyta</taxon>
        <taxon>Embryophyta</taxon>
        <taxon>Tracheophyta</taxon>
        <taxon>Spermatophyta</taxon>
        <taxon>Magnoliopsida</taxon>
        <taxon>eudicotyledons</taxon>
        <taxon>Gunneridae</taxon>
        <taxon>Pentapetalae</taxon>
        <taxon>rosids</taxon>
        <taxon>malvids</taxon>
        <taxon>Myrtales</taxon>
        <taxon>Myrtaceae</taxon>
        <taxon>Myrtoideae</taxon>
        <taxon>Myrteae</taxon>
        <taxon>Australasian group</taxon>
        <taxon>Rhodamnia</taxon>
    </lineage>
</organism>
<dbReference type="GeneID" id="115730464"/>
<evidence type="ECO:0000313" key="6">
    <source>
        <dbReference type="RefSeq" id="XP_030516940.2"/>
    </source>
</evidence>
<dbReference type="Pfam" id="PF00685">
    <property type="entry name" value="Sulfotransfer_1"/>
    <property type="match status" value="1"/>
</dbReference>
<protein>
    <recommendedName>
        <fullName evidence="3">Sulfotransferase</fullName>
        <ecNumber evidence="3">2.8.2.-</ecNumber>
    </recommendedName>
</protein>
<dbReference type="InterPro" id="IPR000863">
    <property type="entry name" value="Sulfotransferase_dom"/>
</dbReference>